<dbReference type="InterPro" id="IPR029063">
    <property type="entry name" value="SAM-dependent_MTases_sf"/>
</dbReference>
<keyword evidence="1 4" id="KW-0489">Methyltransferase</keyword>
<dbReference type="GO" id="GO:0008168">
    <property type="term" value="F:methyltransferase activity"/>
    <property type="evidence" value="ECO:0007669"/>
    <property type="project" value="UniProtKB-KW"/>
</dbReference>
<dbReference type="EMBL" id="JBHUCX010000020">
    <property type="protein sequence ID" value="MFD1674348.1"/>
    <property type="molecule type" value="Genomic_DNA"/>
</dbReference>
<evidence type="ECO:0000256" key="1">
    <source>
        <dbReference type="ARBA" id="ARBA00022603"/>
    </source>
</evidence>
<dbReference type="PANTHER" id="PTHR44942">
    <property type="entry name" value="METHYLTRANSF_11 DOMAIN-CONTAINING PROTEIN"/>
    <property type="match status" value="1"/>
</dbReference>
<dbReference type="Gene3D" id="3.40.50.150">
    <property type="entry name" value="Vaccinia Virus protein VP39"/>
    <property type="match status" value="1"/>
</dbReference>
<protein>
    <submittedName>
        <fullName evidence="4">Class I SAM-dependent methyltransferase</fullName>
        <ecNumber evidence="4">2.1.1.-</ecNumber>
    </submittedName>
</protein>
<proteinExistence type="predicted"/>
<dbReference type="RefSeq" id="WP_377942220.1">
    <property type="nucleotide sequence ID" value="NZ_JBHUCX010000020.1"/>
</dbReference>
<keyword evidence="5" id="KW-1185">Reference proteome</keyword>
<comment type="caution">
    <text evidence="4">The sequence shown here is derived from an EMBL/GenBank/DDBJ whole genome shotgun (WGS) entry which is preliminary data.</text>
</comment>
<dbReference type="PANTHER" id="PTHR44942:SF4">
    <property type="entry name" value="METHYLTRANSFERASE TYPE 11 DOMAIN-CONTAINING PROTEIN"/>
    <property type="match status" value="1"/>
</dbReference>
<accession>A0ABW4JG76</accession>
<evidence type="ECO:0000256" key="2">
    <source>
        <dbReference type="ARBA" id="ARBA00022679"/>
    </source>
</evidence>
<keyword evidence="2 4" id="KW-0808">Transferase</keyword>
<feature type="domain" description="Methyltransferase" evidence="3">
    <location>
        <begin position="42"/>
        <end position="133"/>
    </location>
</feature>
<reference evidence="5" key="1">
    <citation type="journal article" date="2019" name="Int. J. Syst. Evol. Microbiol.">
        <title>The Global Catalogue of Microorganisms (GCM) 10K type strain sequencing project: providing services to taxonomists for standard genome sequencing and annotation.</title>
        <authorList>
            <consortium name="The Broad Institute Genomics Platform"/>
            <consortium name="The Broad Institute Genome Sequencing Center for Infectious Disease"/>
            <person name="Wu L."/>
            <person name="Ma J."/>
        </authorList>
    </citation>
    <scope>NUCLEOTIDE SEQUENCE [LARGE SCALE GENOMIC DNA]</scope>
    <source>
        <strain evidence="5">CGMCC 1.12286</strain>
    </source>
</reference>
<dbReference type="GO" id="GO:0032259">
    <property type="term" value="P:methylation"/>
    <property type="evidence" value="ECO:0007669"/>
    <property type="project" value="UniProtKB-KW"/>
</dbReference>
<name>A0ABW4JG76_9BACL</name>
<dbReference type="EC" id="2.1.1.-" evidence="4"/>
<gene>
    <name evidence="4" type="ORF">ACFSB2_06470</name>
</gene>
<evidence type="ECO:0000313" key="4">
    <source>
        <dbReference type="EMBL" id="MFD1674348.1"/>
    </source>
</evidence>
<dbReference type="Pfam" id="PF13649">
    <property type="entry name" value="Methyltransf_25"/>
    <property type="match status" value="1"/>
</dbReference>
<dbReference type="Proteomes" id="UP001597079">
    <property type="component" value="Unassembled WGS sequence"/>
</dbReference>
<evidence type="ECO:0000313" key="5">
    <source>
        <dbReference type="Proteomes" id="UP001597079"/>
    </source>
</evidence>
<dbReference type="InterPro" id="IPR051052">
    <property type="entry name" value="Diverse_substrate_MTase"/>
</dbReference>
<dbReference type="CDD" id="cd02440">
    <property type="entry name" value="AdoMet_MTases"/>
    <property type="match status" value="1"/>
</dbReference>
<sequence length="175" mass="19198">MRTADSQFAKNAEKYRDAPLFAEGEDLGLMVNSIRLSGTETVLDIGAGAGHTALAFAPHVQFCYGVDVTEEMVQVANQFAADKGVRNAQFQVGDVAELPYDDASFDIVTCRFAAHHFTDVERAGVTQEMRQKLVSFLQSAAPDCKETFRVMFTEDGVPQSFCLKVALVHGRKRSV</sequence>
<dbReference type="SUPFAM" id="SSF53335">
    <property type="entry name" value="S-adenosyl-L-methionine-dependent methyltransferases"/>
    <property type="match status" value="1"/>
</dbReference>
<organism evidence="4 5">
    <name type="scientific">Alicyclobacillus fodiniaquatilis</name>
    <dbReference type="NCBI Taxonomy" id="1661150"/>
    <lineage>
        <taxon>Bacteria</taxon>
        <taxon>Bacillati</taxon>
        <taxon>Bacillota</taxon>
        <taxon>Bacilli</taxon>
        <taxon>Bacillales</taxon>
        <taxon>Alicyclobacillaceae</taxon>
        <taxon>Alicyclobacillus</taxon>
    </lineage>
</organism>
<dbReference type="InterPro" id="IPR041698">
    <property type="entry name" value="Methyltransf_25"/>
</dbReference>
<evidence type="ECO:0000259" key="3">
    <source>
        <dbReference type="Pfam" id="PF13649"/>
    </source>
</evidence>